<dbReference type="EMBL" id="CAQQ02382596">
    <property type="status" value="NOT_ANNOTATED_CDS"/>
    <property type="molecule type" value="Genomic_DNA"/>
</dbReference>
<evidence type="ECO:0000313" key="1">
    <source>
        <dbReference type="EnsemblMetazoa" id="MESCA009369-PA"/>
    </source>
</evidence>
<reference evidence="1" key="2">
    <citation type="submission" date="2015-06" db="UniProtKB">
        <authorList>
            <consortium name="EnsemblMetazoa"/>
        </authorList>
    </citation>
    <scope>IDENTIFICATION</scope>
</reference>
<organism evidence="1 2">
    <name type="scientific">Megaselia scalaris</name>
    <name type="common">Humpbacked fly</name>
    <name type="synonym">Phora scalaris</name>
    <dbReference type="NCBI Taxonomy" id="36166"/>
    <lineage>
        <taxon>Eukaryota</taxon>
        <taxon>Metazoa</taxon>
        <taxon>Ecdysozoa</taxon>
        <taxon>Arthropoda</taxon>
        <taxon>Hexapoda</taxon>
        <taxon>Insecta</taxon>
        <taxon>Pterygota</taxon>
        <taxon>Neoptera</taxon>
        <taxon>Endopterygota</taxon>
        <taxon>Diptera</taxon>
        <taxon>Brachycera</taxon>
        <taxon>Muscomorpha</taxon>
        <taxon>Platypezoidea</taxon>
        <taxon>Phoridae</taxon>
        <taxon>Megaseliini</taxon>
        <taxon>Megaselia</taxon>
    </lineage>
</organism>
<proteinExistence type="predicted"/>
<dbReference type="AlphaFoldDB" id="T1GZR4"/>
<dbReference type="Proteomes" id="UP000015102">
    <property type="component" value="Unassembled WGS sequence"/>
</dbReference>
<dbReference type="HOGENOM" id="CLU_2006510_0_0_1"/>
<accession>T1GZR4</accession>
<protein>
    <submittedName>
        <fullName evidence="1">Uncharacterized protein</fullName>
    </submittedName>
</protein>
<dbReference type="EnsemblMetazoa" id="MESCA009369-RA">
    <property type="protein sequence ID" value="MESCA009369-PA"/>
    <property type="gene ID" value="MESCA009369"/>
</dbReference>
<dbReference type="EMBL" id="CAQQ02382595">
    <property type="status" value="NOT_ANNOTATED_CDS"/>
    <property type="molecule type" value="Genomic_DNA"/>
</dbReference>
<name>T1GZR4_MEGSC</name>
<sequence>MSPHKALFGHDKICHGSSYELLKKLDCLNEPDFKVYSDPDKIKKIQNSIMDKIRMAHERNEKRYNLRVRKPLWKIGQVVFRRLFPQSSMIKNFNANVTSPLPCEYKTLLRVTNINKYFSIKMLL</sequence>
<evidence type="ECO:0000313" key="2">
    <source>
        <dbReference type="Proteomes" id="UP000015102"/>
    </source>
</evidence>
<keyword evidence="2" id="KW-1185">Reference proteome</keyword>
<reference evidence="2" key="1">
    <citation type="submission" date="2013-02" db="EMBL/GenBank/DDBJ databases">
        <authorList>
            <person name="Hughes D."/>
        </authorList>
    </citation>
    <scope>NUCLEOTIDE SEQUENCE</scope>
    <source>
        <strain>Durham</strain>
        <strain evidence="2">NC isolate 2 -- Noor lab</strain>
    </source>
</reference>